<dbReference type="EMBL" id="JALDAX010000024">
    <property type="protein sequence ID" value="MCI3245796.1"/>
    <property type="molecule type" value="Genomic_DNA"/>
</dbReference>
<dbReference type="Proteomes" id="UP001165270">
    <property type="component" value="Unassembled WGS sequence"/>
</dbReference>
<feature type="compositionally biased region" description="Low complexity" evidence="7">
    <location>
        <begin position="614"/>
        <end position="635"/>
    </location>
</feature>
<protein>
    <submittedName>
        <fullName evidence="9">Winged helix-turn-helix domain-containing protein</fullName>
    </submittedName>
</protein>
<dbReference type="Pfam" id="PF13191">
    <property type="entry name" value="AAA_16"/>
    <property type="match status" value="1"/>
</dbReference>
<dbReference type="SMART" id="SM01043">
    <property type="entry name" value="BTAD"/>
    <property type="match status" value="1"/>
</dbReference>
<evidence type="ECO:0000259" key="8">
    <source>
        <dbReference type="PROSITE" id="PS51755"/>
    </source>
</evidence>
<dbReference type="InterPro" id="IPR027417">
    <property type="entry name" value="P-loop_NTPase"/>
</dbReference>
<dbReference type="SUPFAM" id="SSF46894">
    <property type="entry name" value="C-terminal effector domain of the bipartite response regulators"/>
    <property type="match status" value="1"/>
</dbReference>
<dbReference type="PANTHER" id="PTHR35807">
    <property type="entry name" value="TRANSCRIPTIONAL REGULATOR REDD-RELATED"/>
    <property type="match status" value="1"/>
</dbReference>
<evidence type="ECO:0000256" key="1">
    <source>
        <dbReference type="ARBA" id="ARBA00005820"/>
    </source>
</evidence>
<keyword evidence="5" id="KW-0804">Transcription</keyword>
<accession>A0ABS9XWW1</accession>
<evidence type="ECO:0000256" key="7">
    <source>
        <dbReference type="SAM" id="MobiDB-lite"/>
    </source>
</evidence>
<dbReference type="SUPFAM" id="SSF48452">
    <property type="entry name" value="TPR-like"/>
    <property type="match status" value="1"/>
</dbReference>
<evidence type="ECO:0000256" key="3">
    <source>
        <dbReference type="ARBA" id="ARBA00023015"/>
    </source>
</evidence>
<feature type="region of interest" description="Disordered" evidence="7">
    <location>
        <begin position="251"/>
        <end position="274"/>
    </location>
</feature>
<evidence type="ECO:0000256" key="6">
    <source>
        <dbReference type="PROSITE-ProRule" id="PRU01091"/>
    </source>
</evidence>
<keyword evidence="2" id="KW-0902">Two-component regulatory system</keyword>
<gene>
    <name evidence="9" type="ORF">MQN93_39480</name>
</gene>
<evidence type="ECO:0000256" key="2">
    <source>
        <dbReference type="ARBA" id="ARBA00023012"/>
    </source>
</evidence>
<dbReference type="Pfam" id="PF00486">
    <property type="entry name" value="Trans_reg_C"/>
    <property type="match status" value="1"/>
</dbReference>
<dbReference type="InterPro" id="IPR041664">
    <property type="entry name" value="AAA_16"/>
</dbReference>
<dbReference type="Gene3D" id="1.10.10.10">
    <property type="entry name" value="Winged helix-like DNA-binding domain superfamily/Winged helix DNA-binding domain"/>
    <property type="match status" value="1"/>
</dbReference>
<dbReference type="InterPro" id="IPR051677">
    <property type="entry name" value="AfsR-DnrI-RedD_regulator"/>
</dbReference>
<dbReference type="InterPro" id="IPR016032">
    <property type="entry name" value="Sig_transdc_resp-reg_C-effctor"/>
</dbReference>
<dbReference type="SUPFAM" id="SSF52540">
    <property type="entry name" value="P-loop containing nucleoside triphosphate hydrolases"/>
    <property type="match status" value="1"/>
</dbReference>
<dbReference type="Pfam" id="PF03704">
    <property type="entry name" value="BTAD"/>
    <property type="match status" value="1"/>
</dbReference>
<dbReference type="RefSeq" id="WP_242713285.1">
    <property type="nucleotide sequence ID" value="NZ_JALDAX010000024.1"/>
</dbReference>
<evidence type="ECO:0000313" key="9">
    <source>
        <dbReference type="EMBL" id="MCI3245796.1"/>
    </source>
</evidence>
<dbReference type="SMART" id="SM00862">
    <property type="entry name" value="Trans_reg_C"/>
    <property type="match status" value="1"/>
</dbReference>
<dbReference type="InterPro" id="IPR001867">
    <property type="entry name" value="OmpR/PhoB-type_DNA-bd"/>
</dbReference>
<proteinExistence type="inferred from homology"/>
<evidence type="ECO:0000313" key="10">
    <source>
        <dbReference type="Proteomes" id="UP001165270"/>
    </source>
</evidence>
<dbReference type="PROSITE" id="PS51755">
    <property type="entry name" value="OMPR_PHOB"/>
    <property type="match status" value="1"/>
</dbReference>
<dbReference type="PANTHER" id="PTHR35807:SF1">
    <property type="entry name" value="TRANSCRIPTIONAL REGULATOR REDD"/>
    <property type="match status" value="1"/>
</dbReference>
<organism evidence="9 10">
    <name type="scientific">Streptomyces spinosisporus</name>
    <dbReference type="NCBI Taxonomy" id="2927582"/>
    <lineage>
        <taxon>Bacteria</taxon>
        <taxon>Bacillati</taxon>
        <taxon>Actinomycetota</taxon>
        <taxon>Actinomycetes</taxon>
        <taxon>Kitasatosporales</taxon>
        <taxon>Streptomycetaceae</taxon>
        <taxon>Streptomyces</taxon>
    </lineage>
</organism>
<reference evidence="9" key="1">
    <citation type="submission" date="2022-03" db="EMBL/GenBank/DDBJ databases">
        <title>Streptomyces 7R015 and 7R016 isolated from Barleria lupulina in Thailand.</title>
        <authorList>
            <person name="Kanchanasin P."/>
            <person name="Phongsopitanun W."/>
            <person name="Tanasupawat S."/>
        </authorList>
    </citation>
    <scope>NUCLEOTIDE SEQUENCE</scope>
    <source>
        <strain evidence="9">7R016</strain>
    </source>
</reference>
<feature type="domain" description="OmpR/PhoB-type" evidence="8">
    <location>
        <begin position="1"/>
        <end position="96"/>
    </location>
</feature>
<dbReference type="InterPro" id="IPR011990">
    <property type="entry name" value="TPR-like_helical_dom_sf"/>
</dbReference>
<keyword evidence="3" id="KW-0805">Transcription regulation</keyword>
<dbReference type="InterPro" id="IPR005158">
    <property type="entry name" value="BTAD"/>
</dbReference>
<feature type="region of interest" description="Disordered" evidence="7">
    <location>
        <begin position="602"/>
        <end position="635"/>
    </location>
</feature>
<dbReference type="Gene3D" id="3.40.50.300">
    <property type="entry name" value="P-loop containing nucleotide triphosphate hydrolases"/>
    <property type="match status" value="1"/>
</dbReference>
<name>A0ABS9XWW1_9ACTN</name>
<dbReference type="PRINTS" id="PR00364">
    <property type="entry name" value="DISEASERSIST"/>
</dbReference>
<dbReference type="Gene3D" id="1.25.40.10">
    <property type="entry name" value="Tetratricopeptide repeat domain"/>
    <property type="match status" value="1"/>
</dbReference>
<feature type="DNA-binding region" description="OmpR/PhoB-type" evidence="6">
    <location>
        <begin position="1"/>
        <end position="96"/>
    </location>
</feature>
<sequence>MHADIQFSVLGPVRLHKQGLEEAAGQPRQCAVLASLLLRAGRPVSLSRLVEDVWGDEAPPSAIGSVRTYVYRLRRALGERSDGSLDLVDGGYLLRIQPHAVDLNRFKETTAAAREARGAGDPEAAANLLSKGLDMWKGEALAGVPGPFAGRQRRVLGELRLACAEDQLACEVERGRYAEAAAELSALLVEHPLRERVCALLMTALYGAGRQSEALTIYHSTSHLLRQRLGVDPSPELRHVHERILSGRFQLPKGSDRTAGRRHTASPRPPAQLPAALPHLVGREKEQEQVEHLIADAEASSSVAICVVGGAAGVGKTAFATTVAHRLADRFPDGQLFADLHGEGPGAEPEDPAGVLAAFLQSLQVRPEAVPETTQARGLMFRDLLAERRMLVVLDNAWNADQLKHLLPGSPGSMALVTSRMQLHALVAGQQALPLTLRPLSQGDARSFLAGRLGAARTSAEPEAVDRLIHLAGRLPLALANVAARAAYRPQMPLASLAEEYAPSEHGPLDAFTSEVDPVLDVRASIARSYRLLDPEAASLFRALGAWPGHVFATADAARTAAQPEHWVRQTLSRLIRAHLVSEIVPGTYDWNRLVAAYAAEQAGSGMPEASDQAAGDDPPTAPGSAPTTSVDFPS</sequence>
<dbReference type="InterPro" id="IPR036388">
    <property type="entry name" value="WH-like_DNA-bd_sf"/>
</dbReference>
<comment type="caution">
    <text evidence="9">The sequence shown here is derived from an EMBL/GenBank/DDBJ whole genome shotgun (WGS) entry which is preliminary data.</text>
</comment>
<evidence type="ECO:0000256" key="5">
    <source>
        <dbReference type="ARBA" id="ARBA00023163"/>
    </source>
</evidence>
<comment type="similarity">
    <text evidence="1">Belongs to the AfsR/DnrI/RedD regulatory family.</text>
</comment>
<keyword evidence="10" id="KW-1185">Reference proteome</keyword>
<dbReference type="CDD" id="cd15831">
    <property type="entry name" value="BTAD"/>
    <property type="match status" value="1"/>
</dbReference>
<evidence type="ECO:0000256" key="4">
    <source>
        <dbReference type="ARBA" id="ARBA00023125"/>
    </source>
</evidence>
<keyword evidence="4 6" id="KW-0238">DNA-binding</keyword>